<dbReference type="AlphaFoldDB" id="A0A0X3TNB9"/>
<dbReference type="Proteomes" id="UP000053690">
    <property type="component" value="Unassembled WGS sequence"/>
</dbReference>
<feature type="domain" description="Transcription factor zinc-finger" evidence="2">
    <location>
        <begin position="1"/>
        <end position="31"/>
    </location>
</feature>
<evidence type="ECO:0000313" key="4">
    <source>
        <dbReference type="Proteomes" id="UP000053690"/>
    </source>
</evidence>
<accession>A0A0X3TNB9</accession>
<gene>
    <name evidence="3" type="ORF">AVO44_18610</name>
</gene>
<sequence>MKEVERYGVKIDICQTSGGIWLDKGELEKIILMIREEALQDAGAQSVSVERSFDDEQSYKQQPQTEQRRPQRRKRESMFESLMDIFDI</sequence>
<evidence type="ECO:0000256" key="1">
    <source>
        <dbReference type="SAM" id="MobiDB-lite"/>
    </source>
</evidence>
<dbReference type="InterPro" id="IPR027392">
    <property type="entry name" value="TF_Znf"/>
</dbReference>
<dbReference type="EMBL" id="LQBP01000012">
    <property type="protein sequence ID" value="KUJ77214.1"/>
    <property type="molecule type" value="Genomic_DNA"/>
</dbReference>
<organism evidence="3 4">
    <name type="scientific">Ruegeria profundi</name>
    <dbReference type="NCBI Taxonomy" id="1685378"/>
    <lineage>
        <taxon>Bacteria</taxon>
        <taxon>Pseudomonadati</taxon>
        <taxon>Pseudomonadota</taxon>
        <taxon>Alphaproteobacteria</taxon>
        <taxon>Rhodobacterales</taxon>
        <taxon>Roseobacteraceae</taxon>
        <taxon>Ruegeria</taxon>
    </lineage>
</organism>
<reference evidence="4" key="1">
    <citation type="submission" date="2015-12" db="EMBL/GenBank/DDBJ databases">
        <authorList>
            <person name="Zhang G."/>
            <person name="Stingl U."/>
        </authorList>
    </citation>
    <scope>NUCLEOTIDE SEQUENCE [LARGE SCALE GENOMIC DNA]</scope>
    <source>
        <strain evidence="4">ZGT108</strain>
    </source>
</reference>
<feature type="region of interest" description="Disordered" evidence="1">
    <location>
        <begin position="45"/>
        <end position="76"/>
    </location>
</feature>
<evidence type="ECO:0000259" key="2">
    <source>
        <dbReference type="Pfam" id="PF13453"/>
    </source>
</evidence>
<comment type="caution">
    <text evidence="3">The sequence shown here is derived from an EMBL/GenBank/DDBJ whole genome shotgun (WGS) entry which is preliminary data.</text>
</comment>
<name>A0A0X3TNB9_9RHOB</name>
<keyword evidence="4" id="KW-1185">Reference proteome</keyword>
<proteinExistence type="predicted"/>
<evidence type="ECO:0000313" key="3">
    <source>
        <dbReference type="EMBL" id="KUJ77214.1"/>
    </source>
</evidence>
<dbReference type="STRING" id="1685378.AVO44_18610"/>
<dbReference type="Pfam" id="PF13453">
    <property type="entry name" value="Zn_ribbon_TFIIB"/>
    <property type="match status" value="1"/>
</dbReference>
<protein>
    <recommendedName>
        <fullName evidence="2">Transcription factor zinc-finger domain-containing protein</fullName>
    </recommendedName>
</protein>